<geneLocation type="mitochondrion" evidence="10"/>
<evidence type="ECO:0000256" key="5">
    <source>
        <dbReference type="ARBA" id="ARBA00022989"/>
    </source>
</evidence>
<feature type="transmembrane region" description="Helical" evidence="9">
    <location>
        <begin position="145"/>
        <end position="164"/>
    </location>
</feature>
<dbReference type="GO" id="GO:0003954">
    <property type="term" value="F:NADH dehydrogenase activity"/>
    <property type="evidence" value="ECO:0007669"/>
    <property type="project" value="TreeGrafter"/>
</dbReference>
<feature type="transmembrane region" description="Helical" evidence="9">
    <location>
        <begin position="74"/>
        <end position="97"/>
    </location>
</feature>
<feature type="transmembrane region" description="Helical" evidence="9">
    <location>
        <begin position="103"/>
        <end position="124"/>
    </location>
</feature>
<evidence type="ECO:0000313" key="10">
    <source>
        <dbReference type="EMBL" id="BAL41008.1"/>
    </source>
</evidence>
<accession>G9M8W7</accession>
<sequence length="302" mass="35265">ISGFSFTLLVGYLFVWLGLLVSVMFFTMLERKVMGYIQFRKGPNKIGFLGILTPISDTMKLFFKSSGKVVFSNYYFFWLSPLISVFILFFVWCLFPFSSSLNYVSYGFLIFMAINGLNVYCVLWSGWSSNSKYSLLGSIRGSAQIISYEVLFVFLSLLPISFQFSVSLFDFVYDGFIYLFLFPVFSLIWFVSLVAETNRSPFDFSEGESELVSGFNTEYGSLEFACLFLGEYGQVIFVSCFWVLMYISFYFDFLIIFLGVFFSLSFIFFRSSFPRFRYDLLMNFSWFYCLLYVFFGLSFVFL</sequence>
<comment type="subcellular location">
    <subcellularLocation>
        <location evidence="1">Membrane</location>
        <topology evidence="1">Multi-pass membrane protein</topology>
    </subcellularLocation>
    <subcellularLocation>
        <location evidence="7">Mitochondrion inner membrane</location>
        <topology evidence="7">Multi-pass membrane protein</topology>
    </subcellularLocation>
</comment>
<dbReference type="PANTHER" id="PTHR11432">
    <property type="entry name" value="NADH DEHYDROGENASE SUBUNIT 1"/>
    <property type="match status" value="1"/>
</dbReference>
<dbReference type="GO" id="GO:0009060">
    <property type="term" value="P:aerobic respiration"/>
    <property type="evidence" value="ECO:0007669"/>
    <property type="project" value="TreeGrafter"/>
</dbReference>
<keyword evidence="8" id="KW-0830">Ubiquinone</keyword>
<evidence type="ECO:0000256" key="1">
    <source>
        <dbReference type="ARBA" id="ARBA00004141"/>
    </source>
</evidence>
<proteinExistence type="inferred from homology"/>
<gene>
    <name evidence="10" type="primary">nd1</name>
</gene>
<keyword evidence="4 7" id="KW-0812">Transmembrane</keyword>
<feature type="transmembrane region" description="Helical" evidence="9">
    <location>
        <begin position="281"/>
        <end position="301"/>
    </location>
</feature>
<dbReference type="GO" id="GO:0008137">
    <property type="term" value="F:NADH dehydrogenase (ubiquinone) activity"/>
    <property type="evidence" value="ECO:0007669"/>
    <property type="project" value="UniProtKB-EC"/>
</dbReference>
<dbReference type="AlphaFoldDB" id="G9M8W7"/>
<organism evidence="10">
    <name type="scientific">Dugesia ryukyuensis</name>
    <name type="common">Freshwater planarian flatworm</name>
    <dbReference type="NCBI Taxonomy" id="79738"/>
    <lineage>
        <taxon>Eukaryota</taxon>
        <taxon>Metazoa</taxon>
        <taxon>Spiralia</taxon>
        <taxon>Lophotrochozoa</taxon>
        <taxon>Platyhelminthes</taxon>
        <taxon>Rhabditophora</taxon>
        <taxon>Seriata</taxon>
        <taxon>Tricladida</taxon>
        <taxon>Continenticola</taxon>
        <taxon>Geoplanoidea</taxon>
        <taxon>Dugesiidae</taxon>
        <taxon>Dugesia</taxon>
    </lineage>
</organism>
<feature type="transmembrane region" description="Helical" evidence="9">
    <location>
        <begin position="250"/>
        <end position="269"/>
    </location>
</feature>
<evidence type="ECO:0000256" key="8">
    <source>
        <dbReference type="RuleBase" id="RU000473"/>
    </source>
</evidence>
<evidence type="ECO:0000256" key="4">
    <source>
        <dbReference type="ARBA" id="ARBA00022692"/>
    </source>
</evidence>
<dbReference type="EC" id="7.1.1.2" evidence="8"/>
<dbReference type="Pfam" id="PF00146">
    <property type="entry name" value="NADHdh"/>
    <property type="match status" value="1"/>
</dbReference>
<name>G9M8W7_DUGRY</name>
<evidence type="ECO:0000256" key="9">
    <source>
        <dbReference type="SAM" id="Phobius"/>
    </source>
</evidence>
<evidence type="ECO:0000256" key="7">
    <source>
        <dbReference type="RuleBase" id="RU000471"/>
    </source>
</evidence>
<comment type="similarity">
    <text evidence="2 7">Belongs to the complex I subunit 1 family.</text>
</comment>
<dbReference type="EMBL" id="AB618488">
    <property type="protein sequence ID" value="BAL41008.1"/>
    <property type="molecule type" value="Genomic_DNA"/>
</dbReference>
<dbReference type="PANTHER" id="PTHR11432:SF3">
    <property type="entry name" value="NADH-UBIQUINONE OXIDOREDUCTASE CHAIN 1"/>
    <property type="match status" value="1"/>
</dbReference>
<feature type="transmembrane region" description="Helical" evidence="9">
    <location>
        <begin position="6"/>
        <end position="29"/>
    </location>
</feature>
<dbReference type="InterPro" id="IPR001694">
    <property type="entry name" value="NADH_UbQ_OxRdtase_su1/FPO"/>
</dbReference>
<feature type="transmembrane region" description="Helical" evidence="9">
    <location>
        <begin position="176"/>
        <end position="195"/>
    </location>
</feature>
<keyword evidence="8 10" id="KW-0496">Mitochondrion</keyword>
<keyword evidence="5 9" id="KW-1133">Transmembrane helix</keyword>
<keyword evidence="6 9" id="KW-0472">Membrane</keyword>
<evidence type="ECO:0000256" key="3">
    <source>
        <dbReference type="ARBA" id="ARBA00021009"/>
    </source>
</evidence>
<feature type="non-terminal residue" evidence="10">
    <location>
        <position position="1"/>
    </location>
</feature>
<evidence type="ECO:0000256" key="6">
    <source>
        <dbReference type="ARBA" id="ARBA00023136"/>
    </source>
</evidence>
<comment type="catalytic activity">
    <reaction evidence="8">
        <text>a ubiquinone + NADH + 5 H(+)(in) = a ubiquinol + NAD(+) + 4 H(+)(out)</text>
        <dbReference type="Rhea" id="RHEA:29091"/>
        <dbReference type="Rhea" id="RHEA-COMP:9565"/>
        <dbReference type="Rhea" id="RHEA-COMP:9566"/>
        <dbReference type="ChEBI" id="CHEBI:15378"/>
        <dbReference type="ChEBI" id="CHEBI:16389"/>
        <dbReference type="ChEBI" id="CHEBI:17976"/>
        <dbReference type="ChEBI" id="CHEBI:57540"/>
        <dbReference type="ChEBI" id="CHEBI:57945"/>
        <dbReference type="EC" id="7.1.1.2"/>
    </reaction>
</comment>
<protein>
    <recommendedName>
        <fullName evidence="3 8">NADH-ubiquinone oxidoreductase chain 1</fullName>
        <ecNumber evidence="8">7.1.1.2</ecNumber>
    </recommendedName>
</protein>
<evidence type="ECO:0000256" key="2">
    <source>
        <dbReference type="ARBA" id="ARBA00010535"/>
    </source>
</evidence>
<reference evidence="10" key="1">
    <citation type="journal article" date="2012" name="Zool. Sci.">
        <title>The Complete Mitochondrial Genome of Dugesia japonica (Platyhelminthes; Order Tricladida).</title>
        <authorList>
            <person name="Sakai M."/>
            <person name="Sakaizumi M."/>
        </authorList>
    </citation>
    <scope>NUCLEOTIDE SEQUENCE</scope>
</reference>
<dbReference type="GO" id="GO:0005743">
    <property type="term" value="C:mitochondrial inner membrane"/>
    <property type="evidence" value="ECO:0007669"/>
    <property type="project" value="UniProtKB-SubCell"/>
</dbReference>
<dbReference type="PROSITE" id="PS00668">
    <property type="entry name" value="COMPLEX1_ND1_2"/>
    <property type="match status" value="1"/>
</dbReference>
<keyword evidence="7" id="KW-0520">NAD</keyword>
<dbReference type="InterPro" id="IPR018086">
    <property type="entry name" value="NADH_UbQ_OxRdtase_su1_CS"/>
</dbReference>